<keyword evidence="13 14" id="KW-0456">Lyase</keyword>
<comment type="function">
    <text evidence="3 14">Catalyzes the conversion of D-ribulose 5-phosphate to formate and 3,4-dihydroxy-2-butanone 4-phosphate.</text>
</comment>
<comment type="cofactor">
    <cofactor evidence="14">
        <name>Mg(2+)</name>
        <dbReference type="ChEBI" id="CHEBI:18420"/>
    </cofactor>
    <cofactor evidence="14">
        <name>Mn(2+)</name>
        <dbReference type="ChEBI" id="CHEBI:29035"/>
    </cofactor>
    <text evidence="14">Binds 2 divalent metal cations per subunit. Magnesium or manganese.</text>
</comment>
<dbReference type="GO" id="GO:0030145">
    <property type="term" value="F:manganese ion binding"/>
    <property type="evidence" value="ECO:0007669"/>
    <property type="project" value="UniProtKB-UniRule"/>
</dbReference>
<dbReference type="Pfam" id="PF00926">
    <property type="entry name" value="DHBP_synthase"/>
    <property type="match status" value="1"/>
</dbReference>
<feature type="site" description="Essential for catalytic activity" evidence="14">
    <location>
        <position position="164"/>
    </location>
</feature>
<dbReference type="SUPFAM" id="SSF55821">
    <property type="entry name" value="YrdC/RibB"/>
    <property type="match status" value="1"/>
</dbReference>
<dbReference type="Gene3D" id="3.40.50.10990">
    <property type="entry name" value="GTP cyclohydrolase II"/>
    <property type="match status" value="1"/>
</dbReference>
<dbReference type="GO" id="GO:0005829">
    <property type="term" value="C:cytosol"/>
    <property type="evidence" value="ECO:0007669"/>
    <property type="project" value="TreeGrafter"/>
</dbReference>
<dbReference type="EC" id="4.1.99.12" evidence="7 14"/>
<dbReference type="InterPro" id="IPR032677">
    <property type="entry name" value="GTP_cyclohydro_II"/>
</dbReference>
<keyword evidence="11 14" id="KW-0460">Magnesium</keyword>
<comment type="similarity">
    <text evidence="6">In the C-terminal section; belongs to the GTP cyclohydrolase II family.</text>
</comment>
<dbReference type="AlphaFoldDB" id="A0A368DMS3"/>
<dbReference type="InterPro" id="IPR036144">
    <property type="entry name" value="RibA-like_sf"/>
</dbReference>
<evidence type="ECO:0000256" key="7">
    <source>
        <dbReference type="ARBA" id="ARBA00012153"/>
    </source>
</evidence>
<feature type="binding site" evidence="14">
    <location>
        <position position="32"/>
    </location>
    <ligand>
        <name>D-ribulose 5-phosphate</name>
        <dbReference type="ChEBI" id="CHEBI:58121"/>
    </ligand>
</feature>
<evidence type="ECO:0000256" key="9">
    <source>
        <dbReference type="ARBA" id="ARBA00022619"/>
    </source>
</evidence>
<dbReference type="PANTHER" id="PTHR21327:SF18">
    <property type="entry name" value="3,4-DIHYDROXY-2-BUTANONE 4-PHOSPHATE SYNTHASE"/>
    <property type="match status" value="1"/>
</dbReference>
<dbReference type="UniPathway" id="UPA00275">
    <property type="reaction ID" value="UER00399"/>
</dbReference>
<dbReference type="SUPFAM" id="SSF142695">
    <property type="entry name" value="RibA-like"/>
    <property type="match status" value="1"/>
</dbReference>
<dbReference type="Gene3D" id="3.90.870.10">
    <property type="entry name" value="DHBP synthase"/>
    <property type="match status" value="1"/>
</dbReference>
<dbReference type="EMBL" id="QOQD01000009">
    <property type="protein sequence ID" value="RCL73148.1"/>
    <property type="molecule type" value="Genomic_DNA"/>
</dbReference>
<evidence type="ECO:0000256" key="4">
    <source>
        <dbReference type="ARBA" id="ARBA00004904"/>
    </source>
</evidence>
<comment type="catalytic activity">
    <reaction evidence="1 14">
        <text>D-ribulose 5-phosphate = (2S)-2-hydroxy-3-oxobutyl phosphate + formate + H(+)</text>
        <dbReference type="Rhea" id="RHEA:18457"/>
        <dbReference type="ChEBI" id="CHEBI:15378"/>
        <dbReference type="ChEBI" id="CHEBI:15740"/>
        <dbReference type="ChEBI" id="CHEBI:58121"/>
        <dbReference type="ChEBI" id="CHEBI:58830"/>
        <dbReference type="EC" id="4.1.99.12"/>
    </reaction>
</comment>
<evidence type="ECO:0000256" key="6">
    <source>
        <dbReference type="ARBA" id="ARBA00008976"/>
    </source>
</evidence>
<comment type="similarity">
    <text evidence="14">Belongs to the DHBP synthase family.</text>
</comment>
<dbReference type="Pfam" id="PF00925">
    <property type="entry name" value="GTP_cyclohydro2"/>
    <property type="match status" value="1"/>
</dbReference>
<dbReference type="InterPro" id="IPR017945">
    <property type="entry name" value="DHBP_synth_RibB-like_a/b_dom"/>
</dbReference>
<evidence type="ECO:0000256" key="11">
    <source>
        <dbReference type="ARBA" id="ARBA00022842"/>
    </source>
</evidence>
<proteinExistence type="inferred from homology"/>
<evidence type="ECO:0000256" key="1">
    <source>
        <dbReference type="ARBA" id="ARBA00000141"/>
    </source>
</evidence>
<dbReference type="InterPro" id="IPR000422">
    <property type="entry name" value="DHBP_synthase_RibB"/>
</dbReference>
<feature type="binding site" evidence="14">
    <location>
        <position position="28"/>
    </location>
    <ligand>
        <name>Mg(2+)</name>
        <dbReference type="ChEBI" id="CHEBI:18420"/>
        <label>1</label>
    </ligand>
</feature>
<dbReference type="NCBIfam" id="TIGR00506">
    <property type="entry name" value="ribB"/>
    <property type="match status" value="1"/>
</dbReference>
<accession>A0A368DMS3</accession>
<keyword evidence="10 14" id="KW-0479">Metal-binding</keyword>
<evidence type="ECO:0000256" key="14">
    <source>
        <dbReference type="HAMAP-Rule" id="MF_00180"/>
    </source>
</evidence>
<comment type="cofactor">
    <cofactor evidence="2">
        <name>Mn(2+)</name>
        <dbReference type="ChEBI" id="CHEBI:29035"/>
    </cofactor>
</comment>
<evidence type="ECO:0000256" key="3">
    <source>
        <dbReference type="ARBA" id="ARBA00002284"/>
    </source>
</evidence>
<evidence type="ECO:0000256" key="8">
    <source>
        <dbReference type="ARBA" id="ARBA00018836"/>
    </source>
</evidence>
<keyword evidence="12 14" id="KW-0464">Manganese</keyword>
<evidence type="ECO:0000256" key="13">
    <source>
        <dbReference type="ARBA" id="ARBA00023239"/>
    </source>
</evidence>
<dbReference type="HAMAP" id="MF_00180">
    <property type="entry name" value="RibB"/>
    <property type="match status" value="1"/>
</dbReference>
<comment type="similarity">
    <text evidence="5">In the N-terminal section; belongs to the DHBP synthase family.</text>
</comment>
<feature type="binding site" evidence="14">
    <location>
        <begin position="27"/>
        <end position="28"/>
    </location>
    <ligand>
        <name>D-ribulose 5-phosphate</name>
        <dbReference type="ChEBI" id="CHEBI:58121"/>
    </ligand>
</feature>
<evidence type="ECO:0000313" key="16">
    <source>
        <dbReference type="EMBL" id="RCL73148.1"/>
    </source>
</evidence>
<keyword evidence="9 14" id="KW-0686">Riboflavin biosynthesis</keyword>
<name>A0A368DMS3_9PROT</name>
<dbReference type="PANTHER" id="PTHR21327">
    <property type="entry name" value="GTP CYCLOHYDROLASE II-RELATED"/>
    <property type="match status" value="1"/>
</dbReference>
<evidence type="ECO:0000313" key="17">
    <source>
        <dbReference type="Proteomes" id="UP000253570"/>
    </source>
</evidence>
<comment type="pathway">
    <text evidence="4 14">Cofactor biosynthesis; riboflavin biosynthesis; 2-hydroxy-3-oxobutyl phosphate from D-ribulose 5-phosphate: step 1/1.</text>
</comment>
<feature type="binding site" evidence="14">
    <location>
        <begin position="140"/>
        <end position="144"/>
    </location>
    <ligand>
        <name>D-ribulose 5-phosphate</name>
        <dbReference type="ChEBI" id="CHEBI:58121"/>
    </ligand>
</feature>
<reference evidence="16 17" key="1">
    <citation type="journal article" date="2018" name="Microbiome">
        <title>Fine metagenomic profile of the Mediterranean stratified and mixed water columns revealed by assembly and recruitment.</title>
        <authorList>
            <person name="Haro-Moreno J.M."/>
            <person name="Lopez-Perez M."/>
            <person name="De La Torre J.R."/>
            <person name="Picazo A."/>
            <person name="Camacho A."/>
            <person name="Rodriguez-Valera F."/>
        </authorList>
    </citation>
    <scope>NUCLEOTIDE SEQUENCE [LARGE SCALE GENOMIC DNA]</scope>
    <source>
        <strain evidence="16">MED-G57</strain>
    </source>
</reference>
<comment type="caution">
    <text evidence="16">The sequence shown here is derived from an EMBL/GenBank/DDBJ whole genome shotgun (WGS) entry which is preliminary data.</text>
</comment>
<evidence type="ECO:0000259" key="15">
    <source>
        <dbReference type="Pfam" id="PF00925"/>
    </source>
</evidence>
<dbReference type="Proteomes" id="UP000253570">
    <property type="component" value="Unassembled WGS sequence"/>
</dbReference>
<dbReference type="GO" id="GO:0008686">
    <property type="term" value="F:3,4-dihydroxy-2-butanone-4-phosphate synthase activity"/>
    <property type="evidence" value="ECO:0007669"/>
    <property type="project" value="UniProtKB-UniRule"/>
</dbReference>
<dbReference type="GO" id="GO:0009231">
    <property type="term" value="P:riboflavin biosynthetic process"/>
    <property type="evidence" value="ECO:0007669"/>
    <property type="project" value="UniProtKB-UniRule"/>
</dbReference>
<dbReference type="GO" id="GO:0003935">
    <property type="term" value="F:GTP cyclohydrolase II activity"/>
    <property type="evidence" value="ECO:0007669"/>
    <property type="project" value="TreeGrafter"/>
</dbReference>
<organism evidence="16 17">
    <name type="scientific">PS1 clade bacterium</name>
    <dbReference type="NCBI Taxonomy" id="2175152"/>
    <lineage>
        <taxon>Bacteria</taxon>
        <taxon>Pseudomonadati</taxon>
        <taxon>Pseudomonadota</taxon>
        <taxon>Alphaproteobacteria</taxon>
        <taxon>PS1 clade</taxon>
    </lineage>
</organism>
<protein>
    <recommendedName>
        <fullName evidence="8 14">3,4-dihydroxy-2-butanone 4-phosphate synthase</fullName>
        <shortName evidence="14">DHBP synthase</shortName>
        <ecNumber evidence="7 14">4.1.99.12</ecNumber>
    </recommendedName>
</protein>
<feature type="domain" description="GTP cyclohydrolase II" evidence="15">
    <location>
        <begin position="208"/>
        <end position="352"/>
    </location>
</feature>
<gene>
    <name evidence="14 16" type="primary">ribB</name>
    <name evidence="16" type="ORF">DBW71_04185</name>
</gene>
<dbReference type="PIRSF" id="PIRSF001259">
    <property type="entry name" value="RibA"/>
    <property type="match status" value="1"/>
</dbReference>
<evidence type="ECO:0000256" key="5">
    <source>
        <dbReference type="ARBA" id="ARBA00005520"/>
    </source>
</evidence>
<feature type="binding site" evidence="14">
    <location>
        <position position="143"/>
    </location>
    <ligand>
        <name>Mg(2+)</name>
        <dbReference type="ChEBI" id="CHEBI:18420"/>
        <label>2</label>
    </ligand>
</feature>
<dbReference type="FunFam" id="3.90.870.10:FF:000001">
    <property type="entry name" value="Riboflavin biosynthesis protein RibBA"/>
    <property type="match status" value="1"/>
</dbReference>
<evidence type="ECO:0000256" key="2">
    <source>
        <dbReference type="ARBA" id="ARBA00001936"/>
    </source>
</evidence>
<feature type="site" description="Essential for catalytic activity" evidence="14">
    <location>
        <position position="126"/>
    </location>
</feature>
<evidence type="ECO:0000256" key="10">
    <source>
        <dbReference type="ARBA" id="ARBA00022723"/>
    </source>
</evidence>
<comment type="subunit">
    <text evidence="14">Homodimer.</text>
</comment>
<dbReference type="GO" id="GO:0000287">
    <property type="term" value="F:magnesium ion binding"/>
    <property type="evidence" value="ECO:0007669"/>
    <property type="project" value="UniProtKB-UniRule"/>
</dbReference>
<evidence type="ECO:0000256" key="12">
    <source>
        <dbReference type="ARBA" id="ARBA00023211"/>
    </source>
</evidence>
<sequence length="356" mass="38975">MKFNNIKEAIDAIRNGEMVVVVDDDDRENEGDLIMAASMATPEKTGFIIRHTSGILCVSVTQEIAKKLHLDPMVSDNDAPLGTAFTISVDLKDGLTTGISAVERANTIRAMAHLKTSPSDFVRPGHVFPLIAREGGVLMRSGHTEAASDLSKLAGLEPVGLLSELMNDDGTVKRGEEVFEFANHNDLKIISVADIIQYREKREQLVKRVSEQEIDLSFGKAKIITYNTLLDDVEHIALVYGDISSGENIPTRIHKGNIIKDVFLENNIIHGSLNHLNKRGMGIILYLREGAVGVQSGNKTGRENLREAQWKDIGLGAQIIRDLKVSSIELLSSTTSHFVGLSGFGIEIKSRSPIEN</sequence>
<feature type="binding site" evidence="14">
    <location>
        <position position="28"/>
    </location>
    <ligand>
        <name>Mg(2+)</name>
        <dbReference type="ChEBI" id="CHEBI:18420"/>
        <label>2</label>
    </ligand>
</feature>